<dbReference type="RefSeq" id="WP_183217543.1">
    <property type="nucleotide sequence ID" value="NZ_BMPW01000002.1"/>
</dbReference>
<evidence type="ECO:0000256" key="2">
    <source>
        <dbReference type="SAM" id="SignalP"/>
    </source>
</evidence>
<name>A0A7W5AC83_9ACTN</name>
<feature type="chain" id="PRO_5031221586" evidence="2">
    <location>
        <begin position="26"/>
        <end position="265"/>
    </location>
</feature>
<dbReference type="Gene3D" id="1.10.530.10">
    <property type="match status" value="1"/>
</dbReference>
<reference evidence="4 5" key="1">
    <citation type="submission" date="2020-08" db="EMBL/GenBank/DDBJ databases">
        <title>Genomic Encyclopedia of Type Strains, Phase III (KMG-III): the genomes of soil and plant-associated and newly described type strains.</title>
        <authorList>
            <person name="Whitman W."/>
        </authorList>
    </citation>
    <scope>NUCLEOTIDE SEQUENCE [LARGE SCALE GENOMIC DNA]</scope>
    <source>
        <strain evidence="4 5">CECT 3287</strain>
    </source>
</reference>
<dbReference type="InterPro" id="IPR023346">
    <property type="entry name" value="Lysozyme-like_dom_sf"/>
</dbReference>
<dbReference type="Pfam" id="PF01464">
    <property type="entry name" value="SLT"/>
    <property type="match status" value="1"/>
</dbReference>
<proteinExistence type="predicted"/>
<dbReference type="EMBL" id="JACHXF010000002">
    <property type="protein sequence ID" value="MBB3093628.1"/>
    <property type="molecule type" value="Genomic_DNA"/>
</dbReference>
<dbReference type="InterPro" id="IPR008258">
    <property type="entry name" value="Transglycosylase_SLT_dom_1"/>
</dbReference>
<evidence type="ECO:0000313" key="4">
    <source>
        <dbReference type="EMBL" id="MBB3093628.1"/>
    </source>
</evidence>
<gene>
    <name evidence="4" type="ORF">FHR83_001277</name>
</gene>
<organism evidence="4 5">
    <name type="scientific">Actinoplanes campanulatus</name>
    <dbReference type="NCBI Taxonomy" id="113559"/>
    <lineage>
        <taxon>Bacteria</taxon>
        <taxon>Bacillati</taxon>
        <taxon>Actinomycetota</taxon>
        <taxon>Actinomycetes</taxon>
        <taxon>Micromonosporales</taxon>
        <taxon>Micromonosporaceae</taxon>
        <taxon>Actinoplanes</taxon>
    </lineage>
</organism>
<feature type="domain" description="Transglycosylase SLT" evidence="3">
    <location>
        <begin position="115"/>
        <end position="242"/>
    </location>
</feature>
<dbReference type="PANTHER" id="PTHR37423:SF2">
    <property type="entry name" value="MEMBRANE-BOUND LYTIC MUREIN TRANSGLYCOSYLASE C"/>
    <property type="match status" value="1"/>
</dbReference>
<keyword evidence="5" id="KW-1185">Reference proteome</keyword>
<evidence type="ECO:0000313" key="5">
    <source>
        <dbReference type="Proteomes" id="UP000590749"/>
    </source>
</evidence>
<comment type="caution">
    <text evidence="4">The sequence shown here is derived from an EMBL/GenBank/DDBJ whole genome shotgun (WGS) entry which is preliminary data.</text>
</comment>
<dbReference type="CDD" id="cd00254">
    <property type="entry name" value="LT-like"/>
    <property type="match status" value="1"/>
</dbReference>
<sequence>MKKRINLVAAVTALIVTAGCGLAGASENEKDSVGAPPVSVAPVTTEPVIEETTAAPVETTTKPKPTKKVTKSPTASASPVEQDWSQVPPCFDYEGKNISKTKAKAALKKASGRIYWRTEAPQLKLNFTLVKAVSWQESGWQSAIRNCDGGFGLMQVMPDTLDHMNQRFGLDYDATGNYQDNAYAGANYLAWLTRYFGDRYFKESYDLSPSKCKSHSSWCLLNVVVSGYNAGYGTVDAAAKSKTLPNPAYVDSVRSLMADCPCGKY</sequence>
<feature type="signal peptide" evidence="2">
    <location>
        <begin position="1"/>
        <end position="25"/>
    </location>
</feature>
<evidence type="ECO:0000259" key="3">
    <source>
        <dbReference type="Pfam" id="PF01464"/>
    </source>
</evidence>
<feature type="region of interest" description="Disordered" evidence="1">
    <location>
        <begin position="49"/>
        <end position="83"/>
    </location>
</feature>
<keyword evidence="2" id="KW-0732">Signal</keyword>
<dbReference type="AlphaFoldDB" id="A0A7W5AC83"/>
<evidence type="ECO:0000256" key="1">
    <source>
        <dbReference type="SAM" id="MobiDB-lite"/>
    </source>
</evidence>
<accession>A0A7W5AC83</accession>
<feature type="compositionally biased region" description="Low complexity" evidence="1">
    <location>
        <begin position="49"/>
        <end position="63"/>
    </location>
</feature>
<dbReference type="PROSITE" id="PS51257">
    <property type="entry name" value="PROKAR_LIPOPROTEIN"/>
    <property type="match status" value="1"/>
</dbReference>
<dbReference type="Proteomes" id="UP000590749">
    <property type="component" value="Unassembled WGS sequence"/>
</dbReference>
<protein>
    <submittedName>
        <fullName evidence="4">Soluble lytic murein transglycosylase-like protein</fullName>
    </submittedName>
</protein>
<dbReference type="SUPFAM" id="SSF53955">
    <property type="entry name" value="Lysozyme-like"/>
    <property type="match status" value="1"/>
</dbReference>
<dbReference type="PANTHER" id="PTHR37423">
    <property type="entry name" value="SOLUBLE LYTIC MUREIN TRANSGLYCOSYLASE-RELATED"/>
    <property type="match status" value="1"/>
</dbReference>